<accession>A0A9Q1IZT8</accession>
<name>A0A9Q1IZT8_SYNKA</name>
<dbReference type="EMBL" id="JAINUF010000005">
    <property type="protein sequence ID" value="KAJ8359988.1"/>
    <property type="molecule type" value="Genomic_DNA"/>
</dbReference>
<feature type="region of interest" description="Disordered" evidence="1">
    <location>
        <begin position="1"/>
        <end position="51"/>
    </location>
</feature>
<evidence type="ECO:0000313" key="2">
    <source>
        <dbReference type="EMBL" id="KAJ8359988.1"/>
    </source>
</evidence>
<evidence type="ECO:0000256" key="1">
    <source>
        <dbReference type="SAM" id="MobiDB-lite"/>
    </source>
</evidence>
<feature type="compositionally biased region" description="Basic and acidic residues" evidence="1">
    <location>
        <begin position="131"/>
        <end position="149"/>
    </location>
</feature>
<feature type="compositionally biased region" description="Basic and acidic residues" evidence="1">
    <location>
        <begin position="112"/>
        <end position="121"/>
    </location>
</feature>
<feature type="compositionally biased region" description="Basic and acidic residues" evidence="1">
    <location>
        <begin position="22"/>
        <end position="33"/>
    </location>
</feature>
<sequence length="188" mass="20993">MQYGGNEEPSPRHGYGLAGRGPSERRMLDERGWPECSIRPGTSKKTRGPSLTNNVKEAITDDLEQTVPPLGGGVHTTTVRKDQQAWAWSPGSEVRGEDRLYSRFEPICALEKKQPPSDNLRKLATNAQVSERSRDVINHTRRNPPEDHYSSSGSPTRTNDNKVGPVHTAVWGIYFIKISKEPNYPGQM</sequence>
<organism evidence="2 3">
    <name type="scientific">Synaphobranchus kaupii</name>
    <name type="common">Kaup's arrowtooth eel</name>
    <dbReference type="NCBI Taxonomy" id="118154"/>
    <lineage>
        <taxon>Eukaryota</taxon>
        <taxon>Metazoa</taxon>
        <taxon>Chordata</taxon>
        <taxon>Craniata</taxon>
        <taxon>Vertebrata</taxon>
        <taxon>Euteleostomi</taxon>
        <taxon>Actinopterygii</taxon>
        <taxon>Neopterygii</taxon>
        <taxon>Teleostei</taxon>
        <taxon>Anguilliformes</taxon>
        <taxon>Synaphobranchidae</taxon>
        <taxon>Synaphobranchus</taxon>
    </lineage>
</organism>
<dbReference type="AlphaFoldDB" id="A0A9Q1IZT8"/>
<gene>
    <name evidence="2" type="ORF">SKAU_G00165130</name>
</gene>
<protein>
    <submittedName>
        <fullName evidence="2">Uncharacterized protein</fullName>
    </submittedName>
</protein>
<comment type="caution">
    <text evidence="2">The sequence shown here is derived from an EMBL/GenBank/DDBJ whole genome shotgun (WGS) entry which is preliminary data.</text>
</comment>
<dbReference type="Proteomes" id="UP001152622">
    <property type="component" value="Chromosome 5"/>
</dbReference>
<keyword evidence="3" id="KW-1185">Reference proteome</keyword>
<reference evidence="2" key="1">
    <citation type="journal article" date="2023" name="Science">
        <title>Genome structures resolve the early diversification of teleost fishes.</title>
        <authorList>
            <person name="Parey E."/>
            <person name="Louis A."/>
            <person name="Montfort J."/>
            <person name="Bouchez O."/>
            <person name="Roques C."/>
            <person name="Iampietro C."/>
            <person name="Lluch J."/>
            <person name="Castinel A."/>
            <person name="Donnadieu C."/>
            <person name="Desvignes T."/>
            <person name="Floi Bucao C."/>
            <person name="Jouanno E."/>
            <person name="Wen M."/>
            <person name="Mejri S."/>
            <person name="Dirks R."/>
            <person name="Jansen H."/>
            <person name="Henkel C."/>
            <person name="Chen W.J."/>
            <person name="Zahm M."/>
            <person name="Cabau C."/>
            <person name="Klopp C."/>
            <person name="Thompson A.W."/>
            <person name="Robinson-Rechavi M."/>
            <person name="Braasch I."/>
            <person name="Lecointre G."/>
            <person name="Bobe J."/>
            <person name="Postlethwait J.H."/>
            <person name="Berthelot C."/>
            <person name="Roest Crollius H."/>
            <person name="Guiguen Y."/>
        </authorList>
    </citation>
    <scope>NUCLEOTIDE SEQUENCE</scope>
    <source>
        <strain evidence="2">WJC10195</strain>
    </source>
</reference>
<evidence type="ECO:0000313" key="3">
    <source>
        <dbReference type="Proteomes" id="UP001152622"/>
    </source>
</evidence>
<proteinExistence type="predicted"/>
<feature type="region of interest" description="Disordered" evidence="1">
    <location>
        <begin position="112"/>
        <end position="163"/>
    </location>
</feature>